<feature type="region of interest" description="Disordered" evidence="1">
    <location>
        <begin position="145"/>
        <end position="172"/>
    </location>
</feature>
<dbReference type="SMART" id="SM00540">
    <property type="entry name" value="LEM"/>
    <property type="match status" value="1"/>
</dbReference>
<evidence type="ECO:0000313" key="4">
    <source>
        <dbReference type="EMBL" id="KAF8777400.1"/>
    </source>
</evidence>
<evidence type="ECO:0000313" key="5">
    <source>
        <dbReference type="Proteomes" id="UP000807504"/>
    </source>
</evidence>
<keyword evidence="5" id="KW-1185">Reference proteome</keyword>
<dbReference type="Gene3D" id="1.10.720.40">
    <property type="match status" value="1"/>
</dbReference>
<protein>
    <recommendedName>
        <fullName evidence="3">LEM domain-containing protein</fullName>
    </recommendedName>
</protein>
<keyword evidence="2" id="KW-1133">Transmembrane helix</keyword>
<dbReference type="InterPro" id="IPR003887">
    <property type="entry name" value="LEM_dom"/>
</dbReference>
<evidence type="ECO:0000256" key="2">
    <source>
        <dbReference type="SAM" id="Phobius"/>
    </source>
</evidence>
<organism evidence="4 5">
    <name type="scientific">Argiope bruennichi</name>
    <name type="common">Wasp spider</name>
    <name type="synonym">Aranea bruennichi</name>
    <dbReference type="NCBI Taxonomy" id="94029"/>
    <lineage>
        <taxon>Eukaryota</taxon>
        <taxon>Metazoa</taxon>
        <taxon>Ecdysozoa</taxon>
        <taxon>Arthropoda</taxon>
        <taxon>Chelicerata</taxon>
        <taxon>Arachnida</taxon>
        <taxon>Araneae</taxon>
        <taxon>Araneomorphae</taxon>
        <taxon>Entelegynae</taxon>
        <taxon>Araneoidea</taxon>
        <taxon>Araneidae</taxon>
        <taxon>Argiope</taxon>
    </lineage>
</organism>
<feature type="transmembrane region" description="Helical" evidence="2">
    <location>
        <begin position="1068"/>
        <end position="1085"/>
    </location>
</feature>
<feature type="compositionally biased region" description="Polar residues" evidence="1">
    <location>
        <begin position="422"/>
        <end position="431"/>
    </location>
</feature>
<dbReference type="EMBL" id="JABXBU010002072">
    <property type="protein sequence ID" value="KAF8777400.1"/>
    <property type="molecule type" value="Genomic_DNA"/>
</dbReference>
<dbReference type="Proteomes" id="UP000807504">
    <property type="component" value="Unassembled WGS sequence"/>
</dbReference>
<gene>
    <name evidence="4" type="ORF">HNY73_014268</name>
</gene>
<reference evidence="4" key="1">
    <citation type="journal article" date="2020" name="bioRxiv">
        <title>Chromosome-level reference genome of the European wasp spider Argiope bruennichi: a resource for studies on range expansion and evolutionary adaptation.</title>
        <authorList>
            <person name="Sheffer M.M."/>
            <person name="Hoppe A."/>
            <person name="Krehenwinkel H."/>
            <person name="Uhl G."/>
            <person name="Kuss A.W."/>
            <person name="Jensen L."/>
            <person name="Jensen C."/>
            <person name="Gillespie R.G."/>
            <person name="Hoff K.J."/>
            <person name="Prost S."/>
        </authorList>
    </citation>
    <scope>NUCLEOTIDE SEQUENCE</scope>
</reference>
<dbReference type="FunFam" id="1.10.720.40:FF:000001">
    <property type="entry name" value="LEM domain containing 2, isoform CRA_a"/>
    <property type="match status" value="1"/>
</dbReference>
<feature type="region of interest" description="Disordered" evidence="1">
    <location>
        <begin position="1023"/>
        <end position="1043"/>
    </location>
</feature>
<dbReference type="CDD" id="cd12934">
    <property type="entry name" value="LEM"/>
    <property type="match status" value="1"/>
</dbReference>
<feature type="compositionally biased region" description="Polar residues" evidence="1">
    <location>
        <begin position="303"/>
        <end position="312"/>
    </location>
</feature>
<evidence type="ECO:0000259" key="3">
    <source>
        <dbReference type="PROSITE" id="PS50954"/>
    </source>
</evidence>
<keyword evidence="2" id="KW-0812">Transmembrane</keyword>
<feature type="region of interest" description="Disordered" evidence="1">
    <location>
        <begin position="26"/>
        <end position="112"/>
    </location>
</feature>
<dbReference type="AlphaFoldDB" id="A0A8T0ENM5"/>
<feature type="compositionally biased region" description="Polar residues" evidence="1">
    <location>
        <begin position="685"/>
        <end position="694"/>
    </location>
</feature>
<comment type="caution">
    <text evidence="4">The sequence shown here is derived from an EMBL/GenBank/DDBJ whole genome shotgun (WGS) entry which is preliminary data.</text>
</comment>
<feature type="compositionally biased region" description="Basic and acidic residues" evidence="1">
    <location>
        <begin position="524"/>
        <end position="535"/>
    </location>
</feature>
<dbReference type="InterPro" id="IPR051656">
    <property type="entry name" value="LEM_domain"/>
</dbReference>
<feature type="compositionally biased region" description="Polar residues" evidence="1">
    <location>
        <begin position="69"/>
        <end position="83"/>
    </location>
</feature>
<sequence length="1101" mass="124383">MRQKDKKTRPLNIGRRTGVDVVEGKRIRQQDDGTDVFDDYWTDSDSVHSNQTTQSIRSPDKTRNEKISKNVSIPNINAGSLRSSTKRTVKQRSEGRFEGQSPDISRELSKRSDFSRKNLMNSFEDEENATFARTKMTQTSCMLNETENSTPKNMNKRSYIKKTQRNDTDISDHDINSVRRSRNVSNSSHSLYVRENLLSPRGKTSTVSISSPHEMEIREKAENKKSQGTQISHALVETESSFHKNTTFTQERSFCEETERNKDLSLGNEKNLLVEKSASKNLSKILSTPRKKDFHSKDGANAENVSLSSNMKSGKKTKDKRSLRTSIQSSHPSDETKSSPTKNTTYTRRRSHSEEPGSDTDNLSDSEKKISVRMSRVLSEFFPTPSEKDFPSTRDGTGTERVSSLSSNKKSGKKTKDKRSLRISTTSSNPSDEMKRSPTKNTTYALRRSHSEEIGSDTDNLSDKEKNSSVRGSRVMSEILSTPSKKAFPSTRDGADAEKVSLSSNMESSRKVKKLRNSRVVAESSHRSNRIEDSSSKNTTYTHERSYSKETRKNRVDSREKIELNDREKTSSVEISPRKRSSRHMANSFEVLSQKEDKSLQSTNRSEILVSGQKEKKNKQKSSMGKSPIAVKRTIQTSDILKNSLSGTPHIRNRGKESSKRNFSGGRFQFSTESSEMLNPKENIPSRSNKSVNGSEILLSHQKQNEEDVQESSVKKSPRAFQSKRMQISDDLENEQVSNNASSPVKTASPKHSAECKNEGLEVRKSSRMRFPPLASWRNERIKYAKLSSGELKCEGIDKGRAEDDYAFRYLKKKLNNKDKRFKLKTDIKKKGKNIRELIKKTSVTDVLGRTIKLNLHRPFSTCEWTLPKDEGSNPGFMLCRVFSADLMTFGFLDIAAHSMKDMRKNLLVLRLPIRMDNSLIVEGLNIAELSDEELAERLRELGFNPGPIVATTRSVYQRKLARLLRNETFVESEDNDVDEEVCPTPLHSTMIHTPDSSYKSSSPSYSFSPSFSYDDLRRRPLSRDPNLYATSPGLSSAKPFNPNDIVTQVAPPPAEPEKPLISPAAKIVLLVLLVLFAVFVYLNMESTPVNPFTPMSDSNV</sequence>
<feature type="compositionally biased region" description="Acidic residues" evidence="1">
    <location>
        <begin position="32"/>
        <end position="42"/>
    </location>
</feature>
<feature type="compositionally biased region" description="Basic residues" evidence="1">
    <location>
        <begin position="313"/>
        <end position="323"/>
    </location>
</feature>
<feature type="compositionally biased region" description="Basic and acidic residues" evidence="1">
    <location>
        <begin position="58"/>
        <end position="68"/>
    </location>
</feature>
<evidence type="ECO:0000256" key="1">
    <source>
        <dbReference type="SAM" id="MobiDB-lite"/>
    </source>
</evidence>
<keyword evidence="2" id="KW-0472">Membrane</keyword>
<dbReference type="SUPFAM" id="SSF63451">
    <property type="entry name" value="LEM domain"/>
    <property type="match status" value="1"/>
</dbReference>
<feature type="domain" description="LEM" evidence="3">
    <location>
        <begin position="924"/>
        <end position="968"/>
    </location>
</feature>
<reference evidence="4" key="2">
    <citation type="submission" date="2020-06" db="EMBL/GenBank/DDBJ databases">
        <authorList>
            <person name="Sheffer M."/>
        </authorList>
    </citation>
    <scope>NUCLEOTIDE SEQUENCE</scope>
</reference>
<dbReference type="PROSITE" id="PS50954">
    <property type="entry name" value="LEM"/>
    <property type="match status" value="1"/>
</dbReference>
<feature type="compositionally biased region" description="Polar residues" evidence="1">
    <location>
        <begin position="43"/>
        <end position="57"/>
    </location>
</feature>
<feature type="compositionally biased region" description="Basic residues" evidence="1">
    <location>
        <begin position="154"/>
        <end position="163"/>
    </location>
</feature>
<accession>A0A8T0ENM5</accession>
<feature type="compositionally biased region" description="Polar residues" evidence="1">
    <location>
        <begin position="735"/>
        <end position="746"/>
    </location>
</feature>
<dbReference type="Pfam" id="PF03020">
    <property type="entry name" value="LEM"/>
    <property type="match status" value="1"/>
</dbReference>
<dbReference type="PANTHER" id="PTHR12019:SF9">
    <property type="entry name" value="THYMOPOIETIN"/>
    <property type="match status" value="1"/>
</dbReference>
<feature type="compositionally biased region" description="Basic and acidic residues" evidence="1">
    <location>
        <begin position="542"/>
        <end position="571"/>
    </location>
</feature>
<dbReference type="PANTHER" id="PTHR12019">
    <property type="entry name" value="LAMINA-ASSOCIATED POLYPEPTIDE THYMOPOIETIN"/>
    <property type="match status" value="1"/>
</dbReference>
<feature type="region of interest" description="Disordered" evidence="1">
    <location>
        <begin position="284"/>
        <end position="367"/>
    </location>
</feature>
<feature type="compositionally biased region" description="Polar residues" evidence="1">
    <location>
        <begin position="634"/>
        <end position="647"/>
    </location>
</feature>
<name>A0A8T0ENM5_ARGBR</name>
<dbReference type="InterPro" id="IPR011015">
    <property type="entry name" value="LEM/LEM-like_dom_sf"/>
</dbReference>
<feature type="compositionally biased region" description="Basic residues" evidence="1">
    <location>
        <begin position="410"/>
        <end position="421"/>
    </location>
</feature>
<feature type="region of interest" description="Disordered" evidence="1">
    <location>
        <begin position="383"/>
        <end position="756"/>
    </location>
</feature>
<proteinExistence type="predicted"/>